<dbReference type="Proteomes" id="UP000008960">
    <property type="component" value="Chromosome"/>
</dbReference>
<feature type="transmembrane region" description="Helical" evidence="5">
    <location>
        <begin position="71"/>
        <end position="90"/>
    </location>
</feature>
<reference evidence="7 9" key="2">
    <citation type="submission" date="2010-03" db="EMBL/GenBank/DDBJ databases">
        <authorList>
            <person name="Pajon A."/>
        </authorList>
    </citation>
    <scope>NUCLEOTIDE SEQUENCE [LARGE SCALE GENOMIC DNA]</scope>
    <source>
        <strain evidence="7 9">SSC/2</strain>
    </source>
</reference>
<proteinExistence type="predicted"/>
<dbReference type="Pfam" id="PF05105">
    <property type="entry name" value="Phage_holin_4_1"/>
    <property type="match status" value="1"/>
</dbReference>
<reference evidence="8 11" key="4">
    <citation type="journal article" date="2020" name="Cell Host Microbe">
        <title>Functional and Genomic Variation between Human-Derived Isolates of Lachnospiraceae Reveals Inter- and Intra-Species Diversity.</title>
        <authorList>
            <person name="Sorbara M.T."/>
            <person name="Littmann E.R."/>
            <person name="Fontana E."/>
            <person name="Moody T.U."/>
            <person name="Kohout C.E."/>
            <person name="Gjonbalaj M."/>
            <person name="Eaton V."/>
            <person name="Seok R."/>
            <person name="Leiner I.M."/>
            <person name="Pamer E.G."/>
        </authorList>
    </citation>
    <scope>NUCLEOTIDE SEQUENCE [LARGE SCALE GENOMIC DNA]</scope>
    <source>
        <strain evidence="8 11">MSK.14.57</strain>
    </source>
</reference>
<evidence type="ECO:0000256" key="4">
    <source>
        <dbReference type="ARBA" id="ARBA00023136"/>
    </source>
</evidence>
<evidence type="ECO:0000313" key="8">
    <source>
        <dbReference type="EMBL" id="NSJ81040.1"/>
    </source>
</evidence>
<keyword evidence="4 5" id="KW-0472">Membrane</keyword>
<evidence type="ECO:0000313" key="9">
    <source>
        <dbReference type="Proteomes" id="UP000008960"/>
    </source>
</evidence>
<dbReference type="KEGG" id="bprl:CL2_26450"/>
<dbReference type="NCBIfam" id="TIGR01593">
    <property type="entry name" value="holin_tox_secr"/>
    <property type="match status" value="1"/>
</dbReference>
<evidence type="ECO:0000313" key="11">
    <source>
        <dbReference type="Proteomes" id="UP001644750"/>
    </source>
</evidence>
<name>D4MVQ5_ANAHA</name>
<keyword evidence="3 5" id="KW-1133">Transmembrane helix</keyword>
<evidence type="ECO:0000313" key="6">
    <source>
        <dbReference type="EMBL" id="AQP39904.1"/>
    </source>
</evidence>
<dbReference type="InterPro" id="IPR006480">
    <property type="entry name" value="Phage_holin_4_1"/>
</dbReference>
<reference evidence="6 10" key="3">
    <citation type="journal article" date="2016" name="Sci. Rep.">
        <title>Accelerated dysbiosis of gut microbiota during aggravation of DSS-induced colitis by a butyrate-producing bacterium.</title>
        <authorList>
            <person name="Zhang Q."/>
            <person name="Wu Y."/>
            <person name="Wang J."/>
            <person name="Wu G."/>
            <person name="Long W."/>
            <person name="Xue Z."/>
            <person name="Wang L."/>
            <person name="Zhang X."/>
            <person name="Pang X."/>
            <person name="Zhao Y."/>
            <person name="Zhao L."/>
            <person name="Zhang C."/>
        </authorList>
    </citation>
    <scope>NUCLEOTIDE SEQUENCE [LARGE SCALE GENOMIC DNA]</scope>
    <source>
        <strain evidence="6 10">BPB5</strain>
    </source>
</reference>
<dbReference type="EMBL" id="FP929061">
    <property type="protein sequence ID" value="CBL39471.1"/>
    <property type="molecule type" value="Genomic_DNA"/>
</dbReference>
<evidence type="ECO:0000256" key="3">
    <source>
        <dbReference type="ARBA" id="ARBA00022989"/>
    </source>
</evidence>
<dbReference type="GO" id="GO:0016020">
    <property type="term" value="C:membrane"/>
    <property type="evidence" value="ECO:0007669"/>
    <property type="project" value="UniProtKB-SubCell"/>
</dbReference>
<dbReference type="PATRIC" id="fig|245018.3.peg.2933"/>
<dbReference type="Proteomes" id="UP001644750">
    <property type="component" value="Unassembled WGS sequence"/>
</dbReference>
<dbReference type="Proteomes" id="UP000188159">
    <property type="component" value="Chromosome"/>
</dbReference>
<dbReference type="EMBL" id="JAAITB010000054">
    <property type="protein sequence ID" value="NSJ81040.1"/>
    <property type="molecule type" value="Genomic_DNA"/>
</dbReference>
<reference evidence="8" key="5">
    <citation type="submission" date="2020-02" db="EMBL/GenBank/DDBJ databases">
        <authorList>
            <person name="Littmann E."/>
            <person name="Sorbara M."/>
        </authorList>
    </citation>
    <scope>NUCLEOTIDE SEQUENCE</scope>
    <source>
        <strain evidence="8">MSK.14.57</strain>
    </source>
</reference>
<evidence type="ECO:0000313" key="7">
    <source>
        <dbReference type="EMBL" id="CBL39471.1"/>
    </source>
</evidence>
<accession>D4MVQ5</accession>
<comment type="subcellular location">
    <subcellularLocation>
        <location evidence="1">Membrane</location>
        <topology evidence="1">Multi-pass membrane protein</topology>
    </subcellularLocation>
</comment>
<gene>
    <name evidence="7" type="ORF">CL2_26450</name>
    <name evidence="6" type="ORF">DO83_10125</name>
    <name evidence="8" type="ORF">G5A72_15955</name>
</gene>
<evidence type="ECO:0000313" key="10">
    <source>
        <dbReference type="Proteomes" id="UP000188159"/>
    </source>
</evidence>
<dbReference type="AlphaFoldDB" id="D4MVQ5"/>
<reference evidence="7 9" key="1">
    <citation type="submission" date="2010-03" db="EMBL/GenBank/DDBJ databases">
        <title>The genome sequence of Clostridiales sp. SSC/2.</title>
        <authorList>
            <consortium name="metaHIT consortium -- http://www.metahit.eu/"/>
            <person name="Pajon A."/>
            <person name="Turner K."/>
            <person name="Parkhill J."/>
            <person name="Duncan S."/>
            <person name="Flint H."/>
        </authorList>
    </citation>
    <scope>NUCLEOTIDE SEQUENCE [LARGE SCALE GENOMIC DNA]</scope>
    <source>
        <strain evidence="7 9">SSC/2</strain>
    </source>
</reference>
<evidence type="ECO:0000256" key="2">
    <source>
        <dbReference type="ARBA" id="ARBA00022692"/>
    </source>
</evidence>
<keyword evidence="2 5" id="KW-0812">Transmembrane</keyword>
<dbReference type="EMBL" id="CP012098">
    <property type="protein sequence ID" value="AQP39904.1"/>
    <property type="molecule type" value="Genomic_DNA"/>
</dbReference>
<protein>
    <submittedName>
        <fullName evidence="6 8">Holin</fullName>
    </submittedName>
    <submittedName>
        <fullName evidence="7">Toxin secretion/phage lysis holin</fullName>
    </submittedName>
</protein>
<keyword evidence="11" id="KW-1185">Reference proteome</keyword>
<organism evidence="7 9">
    <name type="scientific">Anaerostipes hadrus</name>
    <dbReference type="NCBI Taxonomy" id="649756"/>
    <lineage>
        <taxon>Bacteria</taxon>
        <taxon>Bacillati</taxon>
        <taxon>Bacillota</taxon>
        <taxon>Clostridia</taxon>
        <taxon>Lachnospirales</taxon>
        <taxon>Lachnospiraceae</taxon>
        <taxon>Anaerostipes</taxon>
    </lineage>
</organism>
<evidence type="ECO:0000256" key="1">
    <source>
        <dbReference type="ARBA" id="ARBA00004141"/>
    </source>
</evidence>
<dbReference type="RefSeq" id="WP_009204620.1">
    <property type="nucleotide sequence ID" value="NC_021016.1"/>
</dbReference>
<evidence type="ECO:0000256" key="5">
    <source>
        <dbReference type="SAM" id="Phobius"/>
    </source>
</evidence>
<sequence length="160" mass="17767">MKKNMEQANYVKAIITGILAFLSSLLGILAIPCGLMVSSNLVDYGTGLIASKFRNQDINSYRSIRGIFKKIAMWLLVVVGAIVDEMIKYSTAQIGIDIKVQFLIASIVAIWITCNEVISILENIQDIGVPIPGFLKPLVKNIRSQVEHQTDILENDEEEE</sequence>